<dbReference type="RefSeq" id="XP_009524536.1">
    <property type="nucleotide sequence ID" value="XM_009526241.1"/>
</dbReference>
<dbReference type="InParanoid" id="G4Z7R5"/>
<dbReference type="STRING" id="1094619.G4Z7R5"/>
<reference evidence="1 2" key="1">
    <citation type="journal article" date="2006" name="Science">
        <title>Phytophthora genome sequences uncover evolutionary origins and mechanisms of pathogenesis.</title>
        <authorList>
            <person name="Tyler B.M."/>
            <person name="Tripathy S."/>
            <person name="Zhang X."/>
            <person name="Dehal P."/>
            <person name="Jiang R.H."/>
            <person name="Aerts A."/>
            <person name="Arredondo F.D."/>
            <person name="Baxter L."/>
            <person name="Bensasson D."/>
            <person name="Beynon J.L."/>
            <person name="Chapman J."/>
            <person name="Damasceno C.M."/>
            <person name="Dorrance A.E."/>
            <person name="Dou D."/>
            <person name="Dickerman A.W."/>
            <person name="Dubchak I.L."/>
            <person name="Garbelotto M."/>
            <person name="Gijzen M."/>
            <person name="Gordon S.G."/>
            <person name="Govers F."/>
            <person name="Grunwald N.J."/>
            <person name="Huang W."/>
            <person name="Ivors K.L."/>
            <person name="Jones R.W."/>
            <person name="Kamoun S."/>
            <person name="Krampis K."/>
            <person name="Lamour K.H."/>
            <person name="Lee M.K."/>
            <person name="McDonald W.H."/>
            <person name="Medina M."/>
            <person name="Meijer H.J."/>
            <person name="Nordberg E.K."/>
            <person name="Maclean D.J."/>
            <person name="Ospina-Giraldo M.D."/>
            <person name="Morris P.F."/>
            <person name="Phuntumart V."/>
            <person name="Putnam N.H."/>
            <person name="Rash S."/>
            <person name="Rose J.K."/>
            <person name="Sakihama Y."/>
            <person name="Salamov A.A."/>
            <person name="Savidor A."/>
            <person name="Scheuring C.F."/>
            <person name="Smith B.M."/>
            <person name="Sobral B.W."/>
            <person name="Terry A."/>
            <person name="Torto-Alalibo T.A."/>
            <person name="Win J."/>
            <person name="Xu Z."/>
            <person name="Zhang H."/>
            <person name="Grigoriev I.V."/>
            <person name="Rokhsar D.S."/>
            <person name="Boore J.L."/>
        </authorList>
    </citation>
    <scope>NUCLEOTIDE SEQUENCE [LARGE SCALE GENOMIC DNA]</scope>
    <source>
        <strain evidence="1 2">P6497</strain>
    </source>
</reference>
<dbReference type="GeneID" id="20641732"/>
<dbReference type="Proteomes" id="UP000002640">
    <property type="component" value="Unassembled WGS sequence"/>
</dbReference>
<dbReference type="EMBL" id="JH159153">
    <property type="protein sequence ID" value="EGZ21819.1"/>
    <property type="molecule type" value="Genomic_DNA"/>
</dbReference>
<organism evidence="1 2">
    <name type="scientific">Phytophthora sojae (strain P6497)</name>
    <name type="common">Soybean stem and root rot agent</name>
    <name type="synonym">Phytophthora megasperma f. sp. glycines</name>
    <dbReference type="NCBI Taxonomy" id="1094619"/>
    <lineage>
        <taxon>Eukaryota</taxon>
        <taxon>Sar</taxon>
        <taxon>Stramenopiles</taxon>
        <taxon>Oomycota</taxon>
        <taxon>Peronosporomycetes</taxon>
        <taxon>Peronosporales</taxon>
        <taxon>Peronosporaceae</taxon>
        <taxon>Phytophthora</taxon>
    </lineage>
</organism>
<keyword evidence="2" id="KW-1185">Reference proteome</keyword>
<sequence length="181" mass="19234">MEMCQGPEAVVLRRAAAARVDRGAEIVLSTMEIAWRRLAGLADRCVDVVTQFYYGLVLQLMVAEPLVYAKMEMLVGNTLGATRIGALHSGSLAVTVSCNRSVGMPCTALRNPGRLGHATSVLGSLVNSWCRKIGVDAFAHQPSLKGAALSQATQAVSATRPAASGCGVDAFVHHWFSTNHR</sequence>
<evidence type="ECO:0000313" key="1">
    <source>
        <dbReference type="EMBL" id="EGZ21819.1"/>
    </source>
</evidence>
<accession>G4Z7R5</accession>
<dbReference type="AlphaFoldDB" id="G4Z7R5"/>
<gene>
    <name evidence="1" type="ORF">PHYSODRAFT_299415</name>
</gene>
<name>G4Z7R5_PHYSP</name>
<dbReference type="KEGG" id="psoj:PHYSODRAFT_299415"/>
<proteinExistence type="predicted"/>
<evidence type="ECO:0000313" key="2">
    <source>
        <dbReference type="Proteomes" id="UP000002640"/>
    </source>
</evidence>
<protein>
    <submittedName>
        <fullName evidence="1">Uncharacterized protein</fullName>
    </submittedName>
</protein>